<gene>
    <name evidence="1" type="ORF">L2E82_08927</name>
</gene>
<dbReference type="Proteomes" id="UP001055811">
    <property type="component" value="Linkage Group LG02"/>
</dbReference>
<comment type="caution">
    <text evidence="1">The sequence shown here is derived from an EMBL/GenBank/DDBJ whole genome shotgun (WGS) entry which is preliminary data.</text>
</comment>
<name>A0ACB9G937_CICIN</name>
<keyword evidence="2" id="KW-1185">Reference proteome</keyword>
<evidence type="ECO:0000313" key="1">
    <source>
        <dbReference type="EMBL" id="KAI3779277.1"/>
    </source>
</evidence>
<proteinExistence type="predicted"/>
<evidence type="ECO:0000313" key="2">
    <source>
        <dbReference type="Proteomes" id="UP001055811"/>
    </source>
</evidence>
<reference evidence="1 2" key="2">
    <citation type="journal article" date="2022" name="Mol. Ecol. Resour.">
        <title>The genomes of chicory, endive, great burdock and yacon provide insights into Asteraceae paleo-polyploidization history and plant inulin production.</title>
        <authorList>
            <person name="Fan W."/>
            <person name="Wang S."/>
            <person name="Wang H."/>
            <person name="Wang A."/>
            <person name="Jiang F."/>
            <person name="Liu H."/>
            <person name="Zhao H."/>
            <person name="Xu D."/>
            <person name="Zhang Y."/>
        </authorList>
    </citation>
    <scope>NUCLEOTIDE SEQUENCE [LARGE SCALE GENOMIC DNA]</scope>
    <source>
        <strain evidence="2">cv. Punajuju</strain>
        <tissue evidence="1">Leaves</tissue>
    </source>
</reference>
<dbReference type="EMBL" id="CM042010">
    <property type="protein sequence ID" value="KAI3779277.1"/>
    <property type="molecule type" value="Genomic_DNA"/>
</dbReference>
<organism evidence="1 2">
    <name type="scientific">Cichorium intybus</name>
    <name type="common">Chicory</name>
    <dbReference type="NCBI Taxonomy" id="13427"/>
    <lineage>
        <taxon>Eukaryota</taxon>
        <taxon>Viridiplantae</taxon>
        <taxon>Streptophyta</taxon>
        <taxon>Embryophyta</taxon>
        <taxon>Tracheophyta</taxon>
        <taxon>Spermatophyta</taxon>
        <taxon>Magnoliopsida</taxon>
        <taxon>eudicotyledons</taxon>
        <taxon>Gunneridae</taxon>
        <taxon>Pentapetalae</taxon>
        <taxon>asterids</taxon>
        <taxon>campanulids</taxon>
        <taxon>Asterales</taxon>
        <taxon>Asteraceae</taxon>
        <taxon>Cichorioideae</taxon>
        <taxon>Cichorieae</taxon>
        <taxon>Cichoriinae</taxon>
        <taxon>Cichorium</taxon>
    </lineage>
</organism>
<accession>A0ACB9G937</accession>
<protein>
    <submittedName>
        <fullName evidence="1">Uncharacterized protein</fullName>
    </submittedName>
</protein>
<sequence>MPVHPFLTFMKTLADHTRANYECRWALHPSWSPTSLESTSTRWEYLGLHATDGGTSLSVGTSFIKSSYSSPSAPSHMMPLDLPTHISRHLDSDLAMLAERALVAPGVYLSSSAKEIMMRTLVYLLLQYLMTSSIAHQCGGDKVPIMNIFYIWGHFSPMVFLHLHFLMVVYLARDTKGKKATSLLYGRHFITHLALSYRVLFANVIRGIVSYDPRPKDALFFEVMHMVQRSAIPSVGHEVLPEEPAAAADAPI</sequence>
<reference evidence="2" key="1">
    <citation type="journal article" date="2022" name="Mol. Ecol. Resour.">
        <title>The genomes of chicory, endive, great burdock and yacon provide insights into Asteraceae palaeo-polyploidization history and plant inulin production.</title>
        <authorList>
            <person name="Fan W."/>
            <person name="Wang S."/>
            <person name="Wang H."/>
            <person name="Wang A."/>
            <person name="Jiang F."/>
            <person name="Liu H."/>
            <person name="Zhao H."/>
            <person name="Xu D."/>
            <person name="Zhang Y."/>
        </authorList>
    </citation>
    <scope>NUCLEOTIDE SEQUENCE [LARGE SCALE GENOMIC DNA]</scope>
    <source>
        <strain evidence="2">cv. Punajuju</strain>
    </source>
</reference>